<accession>A0A1U9XFT5</accession>
<dbReference type="EMBL" id="KY075654">
    <property type="protein sequence ID" value="AQZ20322.1"/>
    <property type="molecule type" value="Genomic_DNA"/>
</dbReference>
<dbReference type="AlphaFoldDB" id="A0A1U9XFT5"/>
<gene>
    <name evidence="1" type="ORF">pLishui142-1_00053</name>
</gene>
<name>A0A1U9XFT5_ECOLX</name>
<evidence type="ECO:0000313" key="1">
    <source>
        <dbReference type="EMBL" id="AQZ20322.1"/>
    </source>
</evidence>
<sequence>MFFSDADYPGKDISDVVYVSISEKDDKPVHVYIADNSKGQRAVQLILAL</sequence>
<protein>
    <submittedName>
        <fullName evidence="1">Uncharacterized protein</fullName>
    </submittedName>
</protein>
<organism evidence="1">
    <name type="scientific">Escherichia coli</name>
    <dbReference type="NCBI Taxonomy" id="562"/>
    <lineage>
        <taxon>Bacteria</taxon>
        <taxon>Pseudomonadati</taxon>
        <taxon>Pseudomonadota</taxon>
        <taxon>Gammaproteobacteria</taxon>
        <taxon>Enterobacterales</taxon>
        <taxon>Enterobacteriaceae</taxon>
        <taxon>Escherichia</taxon>
    </lineage>
</organism>
<proteinExistence type="predicted"/>
<geneLocation type="plasmid" evidence="1">
    <name>pLishui142-1</name>
</geneLocation>
<reference evidence="1" key="1">
    <citation type="submission" date="2016-10" db="EMBL/GenBank/DDBJ databases">
        <authorList>
            <person name="Sun J."/>
        </authorList>
    </citation>
    <scope>NUCLEOTIDE SEQUENCE</scope>
    <source>
        <strain evidence="1">Lishui142</strain>
        <plasmid evidence="1">pLishui142-1</plasmid>
    </source>
</reference>
<keyword evidence="1" id="KW-0614">Plasmid</keyword>